<dbReference type="Proteomes" id="UP000180252">
    <property type="component" value="Unassembled WGS sequence"/>
</dbReference>
<keyword evidence="5" id="KW-1185">Reference proteome</keyword>
<evidence type="ECO:0000313" key="4">
    <source>
        <dbReference type="Proteomes" id="UP000180252"/>
    </source>
</evidence>
<evidence type="ECO:0000256" key="1">
    <source>
        <dbReference type="SAM" id="SignalP"/>
    </source>
</evidence>
<dbReference type="EMBL" id="MIKE01000022">
    <property type="protein sequence ID" value="OHT45571.1"/>
    <property type="molecule type" value="Genomic_DNA"/>
</dbReference>
<feature type="chain" id="PRO_5010251168" description="Zinc ribbon domain-containing protein" evidence="1">
    <location>
        <begin position="21"/>
        <end position="206"/>
    </location>
</feature>
<reference evidence="3 5" key="3">
    <citation type="submission" date="2016-11" db="EMBL/GenBank/DDBJ databases">
        <title>Whole genomes of Flavobacteriaceae.</title>
        <authorList>
            <person name="Stine C."/>
            <person name="Li C."/>
            <person name="Tadesse D."/>
        </authorList>
    </citation>
    <scope>NUCLEOTIDE SEQUENCE [LARGE SCALE GENOMIC DNA]</scope>
    <source>
        <strain evidence="3 5">ATCC BAA-2541</strain>
    </source>
</reference>
<feature type="signal peptide" evidence="1">
    <location>
        <begin position="1"/>
        <end position="20"/>
    </location>
</feature>
<evidence type="ECO:0000313" key="5">
    <source>
        <dbReference type="Proteomes" id="UP000198319"/>
    </source>
</evidence>
<comment type="caution">
    <text evidence="2">The sequence shown here is derived from an EMBL/GenBank/DDBJ whole genome shotgun (WGS) entry which is preliminary data.</text>
</comment>
<sequence>MKKLLCLLSLSLLIFSCVNEEISEQPLSSNQASTSQSSAKKSTALTAKSSSIQYSLFQVTQEFNSGTEAVIVGEIYCSQAVEAKFQFGYHGNVPTKYEVRMPGVPLITSAFGPSNRTITTQLLPGINTFSVTVKFSGPNQYANAKLSLLSINNDTSLNAEGDIDLTAQGYSEQKAVDGSSNSMHAICSKCGALNLKDALKCISCGK</sequence>
<dbReference type="RefSeq" id="WP_070906865.1">
    <property type="nucleotide sequence ID" value="NZ_MIKE01000022.1"/>
</dbReference>
<keyword evidence="1" id="KW-0732">Signal</keyword>
<dbReference type="STRING" id="1278819.BHE19_06960"/>
<reference evidence="2" key="1">
    <citation type="submission" date="2016-09" db="EMBL/GenBank/DDBJ databases">
        <authorList>
            <person name="Capua I."/>
            <person name="De Benedictis P."/>
            <person name="Joannis T."/>
            <person name="Lombin L.H."/>
            <person name="Cattoli G."/>
        </authorList>
    </citation>
    <scope>NUCLEOTIDE SEQUENCE [LARGE SCALE GENOMIC DNA]</scope>
    <source>
        <strain evidence="2">MSU</strain>
    </source>
</reference>
<protein>
    <recommendedName>
        <fullName evidence="6">Zinc ribbon domain-containing protein</fullName>
    </recommendedName>
</protein>
<dbReference type="OrthoDB" id="9978768at2"/>
<name>A0A1S1J7I8_9FLAO</name>
<evidence type="ECO:0008006" key="6">
    <source>
        <dbReference type="Google" id="ProtNLM"/>
    </source>
</evidence>
<proteinExistence type="predicted"/>
<organism evidence="2 4">
    <name type="scientific">Flavobacterium tructae</name>
    <dbReference type="NCBI Taxonomy" id="1114873"/>
    <lineage>
        <taxon>Bacteria</taxon>
        <taxon>Pseudomonadati</taxon>
        <taxon>Bacteroidota</taxon>
        <taxon>Flavobacteriia</taxon>
        <taxon>Flavobacteriales</taxon>
        <taxon>Flavobacteriaceae</taxon>
        <taxon>Flavobacterium</taxon>
    </lineage>
</organism>
<dbReference type="EMBL" id="MUHG01000023">
    <property type="protein sequence ID" value="OXB18229.1"/>
    <property type="molecule type" value="Genomic_DNA"/>
</dbReference>
<dbReference type="AlphaFoldDB" id="A0A1S1J7I8"/>
<reference evidence="4" key="2">
    <citation type="submission" date="2016-09" db="EMBL/GenBank/DDBJ databases">
        <authorList>
            <person name="Chen S."/>
            <person name="Walker E."/>
        </authorList>
    </citation>
    <scope>NUCLEOTIDE SEQUENCE [LARGE SCALE GENOMIC DNA]</scope>
    <source>
        <strain evidence="4">MSU</strain>
    </source>
</reference>
<evidence type="ECO:0000313" key="3">
    <source>
        <dbReference type="EMBL" id="OXB18229.1"/>
    </source>
</evidence>
<dbReference type="Proteomes" id="UP000198319">
    <property type="component" value="Unassembled WGS sequence"/>
</dbReference>
<accession>A0A1S1J7I8</accession>
<gene>
    <name evidence="3" type="ORF">B0A71_14985</name>
    <name evidence="2" type="ORF">BHE19_06960</name>
</gene>
<evidence type="ECO:0000313" key="2">
    <source>
        <dbReference type="EMBL" id="OHT45571.1"/>
    </source>
</evidence>
<dbReference type="PROSITE" id="PS51257">
    <property type="entry name" value="PROKAR_LIPOPROTEIN"/>
    <property type="match status" value="1"/>
</dbReference>